<reference evidence="1" key="1">
    <citation type="submission" date="2014-05" db="EMBL/GenBank/DDBJ databases">
        <authorList>
            <person name="Chronopoulou M."/>
        </authorList>
    </citation>
    <scope>NUCLEOTIDE SEQUENCE</scope>
    <source>
        <tissue evidence="1">Whole organism</tissue>
    </source>
</reference>
<dbReference type="AlphaFoldDB" id="A0A0K2T8G7"/>
<accession>A0A0K2T8G7</accession>
<protein>
    <submittedName>
        <fullName evidence="1">Uncharacterized protein</fullName>
    </submittedName>
</protein>
<dbReference type="EMBL" id="HACA01004739">
    <property type="protein sequence ID" value="CDW22100.1"/>
    <property type="molecule type" value="Transcribed_RNA"/>
</dbReference>
<feature type="non-terminal residue" evidence="1">
    <location>
        <position position="1"/>
    </location>
</feature>
<organism evidence="1">
    <name type="scientific">Lepeophtheirus salmonis</name>
    <name type="common">Salmon louse</name>
    <name type="synonym">Caligus salmonis</name>
    <dbReference type="NCBI Taxonomy" id="72036"/>
    <lineage>
        <taxon>Eukaryota</taxon>
        <taxon>Metazoa</taxon>
        <taxon>Ecdysozoa</taxon>
        <taxon>Arthropoda</taxon>
        <taxon>Crustacea</taxon>
        <taxon>Multicrustacea</taxon>
        <taxon>Hexanauplia</taxon>
        <taxon>Copepoda</taxon>
        <taxon>Siphonostomatoida</taxon>
        <taxon>Caligidae</taxon>
        <taxon>Lepeophtheirus</taxon>
    </lineage>
</organism>
<sequence length="57" mass="6808">YFTSVLEIEEHILNEFSISFFQIFSCQKEGFIGRKIYLIYVIKYAGSREIHHCCISR</sequence>
<proteinExistence type="predicted"/>
<evidence type="ECO:0000313" key="1">
    <source>
        <dbReference type="EMBL" id="CDW22100.1"/>
    </source>
</evidence>
<name>A0A0K2T8G7_LEPSM</name>